<name>A0AAD6HXE2_9EURO</name>
<dbReference type="InterPro" id="IPR049730">
    <property type="entry name" value="SNF2/RAD54-like_C"/>
</dbReference>
<dbReference type="AlphaFoldDB" id="A0AAD6HXE2"/>
<dbReference type="GO" id="GO:0016787">
    <property type="term" value="F:hydrolase activity"/>
    <property type="evidence" value="ECO:0007669"/>
    <property type="project" value="UniProtKB-KW"/>
</dbReference>
<evidence type="ECO:0000256" key="3">
    <source>
        <dbReference type="ARBA" id="ARBA00022840"/>
    </source>
</evidence>
<organism evidence="5 6">
    <name type="scientific">Penicillium malachiteum</name>
    <dbReference type="NCBI Taxonomy" id="1324776"/>
    <lineage>
        <taxon>Eukaryota</taxon>
        <taxon>Fungi</taxon>
        <taxon>Dikarya</taxon>
        <taxon>Ascomycota</taxon>
        <taxon>Pezizomycotina</taxon>
        <taxon>Eurotiomycetes</taxon>
        <taxon>Eurotiomycetidae</taxon>
        <taxon>Eurotiales</taxon>
        <taxon>Aspergillaceae</taxon>
        <taxon>Penicillium</taxon>
    </lineage>
</organism>
<evidence type="ECO:0000313" key="6">
    <source>
        <dbReference type="Proteomes" id="UP001215712"/>
    </source>
</evidence>
<accession>A0AAD6HXE2</accession>
<dbReference type="Pfam" id="PF00271">
    <property type="entry name" value="Helicase_C"/>
    <property type="match status" value="1"/>
</dbReference>
<dbReference type="PANTHER" id="PTHR45626">
    <property type="entry name" value="TRANSCRIPTION TERMINATION FACTOR 2-RELATED"/>
    <property type="match status" value="1"/>
</dbReference>
<keyword evidence="5" id="KW-0347">Helicase</keyword>
<evidence type="ECO:0000256" key="2">
    <source>
        <dbReference type="ARBA" id="ARBA00022801"/>
    </source>
</evidence>
<keyword evidence="1" id="KW-0547">Nucleotide-binding</keyword>
<reference evidence="5" key="1">
    <citation type="journal article" date="2023" name="IMA Fungus">
        <title>Comparative genomic study of the Penicillium genus elucidates a diverse pangenome and 15 lateral gene transfer events.</title>
        <authorList>
            <person name="Petersen C."/>
            <person name="Sorensen T."/>
            <person name="Nielsen M.R."/>
            <person name="Sondergaard T.E."/>
            <person name="Sorensen J.L."/>
            <person name="Fitzpatrick D.A."/>
            <person name="Frisvad J.C."/>
            <person name="Nielsen K.L."/>
        </authorList>
    </citation>
    <scope>NUCLEOTIDE SEQUENCE</scope>
    <source>
        <strain evidence="5">IBT 17514</strain>
    </source>
</reference>
<comment type="caution">
    <text evidence="5">The sequence shown here is derived from an EMBL/GenBank/DDBJ whole genome shotgun (WGS) entry which is preliminary data.</text>
</comment>
<evidence type="ECO:0000256" key="1">
    <source>
        <dbReference type="ARBA" id="ARBA00022741"/>
    </source>
</evidence>
<evidence type="ECO:0000313" key="5">
    <source>
        <dbReference type="EMBL" id="KAJ5740687.1"/>
    </source>
</evidence>
<protein>
    <submittedName>
        <fullName evidence="5">Helicase C-terminal</fullName>
    </submittedName>
</protein>
<dbReference type="InterPro" id="IPR001650">
    <property type="entry name" value="Helicase_C-like"/>
</dbReference>
<sequence length="102" mass="11492">MLASIGTIAEGVDLTVASCVHIVEPHWNPMVEAQALDRVHRMGQRRDVSITRYIVKDSIENYVQEIQKGKLEMAQVPFGGLSAHAITKDKHLRQSTRAYNKH</sequence>
<keyword evidence="2" id="KW-0378">Hydrolase</keyword>
<feature type="domain" description="Helicase C-terminal" evidence="4">
    <location>
        <begin position="2"/>
        <end position="43"/>
    </location>
</feature>
<evidence type="ECO:0000259" key="4">
    <source>
        <dbReference type="Pfam" id="PF00271"/>
    </source>
</evidence>
<dbReference type="GO" id="GO:0005634">
    <property type="term" value="C:nucleus"/>
    <property type="evidence" value="ECO:0007669"/>
    <property type="project" value="TreeGrafter"/>
</dbReference>
<dbReference type="GO" id="GO:0005524">
    <property type="term" value="F:ATP binding"/>
    <property type="evidence" value="ECO:0007669"/>
    <property type="project" value="UniProtKB-KW"/>
</dbReference>
<keyword evidence="6" id="KW-1185">Reference proteome</keyword>
<dbReference type="GO" id="GO:0004386">
    <property type="term" value="F:helicase activity"/>
    <property type="evidence" value="ECO:0007669"/>
    <property type="project" value="UniProtKB-KW"/>
</dbReference>
<gene>
    <name evidence="5" type="ORF">N7493_000559</name>
</gene>
<dbReference type="CDD" id="cd18793">
    <property type="entry name" value="SF2_C_SNF"/>
    <property type="match status" value="1"/>
</dbReference>
<dbReference type="EMBL" id="JAQJAN010000001">
    <property type="protein sequence ID" value="KAJ5740687.1"/>
    <property type="molecule type" value="Genomic_DNA"/>
</dbReference>
<dbReference type="InterPro" id="IPR027417">
    <property type="entry name" value="P-loop_NTPase"/>
</dbReference>
<dbReference type="InterPro" id="IPR050628">
    <property type="entry name" value="SNF2_RAD54_helicase_TF"/>
</dbReference>
<dbReference type="GO" id="GO:0006281">
    <property type="term" value="P:DNA repair"/>
    <property type="evidence" value="ECO:0007669"/>
    <property type="project" value="TreeGrafter"/>
</dbReference>
<proteinExistence type="predicted"/>
<reference evidence="5" key="2">
    <citation type="submission" date="2023-01" db="EMBL/GenBank/DDBJ databases">
        <authorList>
            <person name="Petersen C."/>
        </authorList>
    </citation>
    <scope>NUCLEOTIDE SEQUENCE</scope>
    <source>
        <strain evidence="5">IBT 17514</strain>
    </source>
</reference>
<dbReference type="GO" id="GO:0008094">
    <property type="term" value="F:ATP-dependent activity, acting on DNA"/>
    <property type="evidence" value="ECO:0007669"/>
    <property type="project" value="TreeGrafter"/>
</dbReference>
<dbReference type="Gene3D" id="3.40.50.300">
    <property type="entry name" value="P-loop containing nucleotide triphosphate hydrolases"/>
    <property type="match status" value="1"/>
</dbReference>
<dbReference type="Proteomes" id="UP001215712">
    <property type="component" value="Unassembled WGS sequence"/>
</dbReference>
<keyword evidence="3" id="KW-0067">ATP-binding</keyword>
<dbReference type="SUPFAM" id="SSF52540">
    <property type="entry name" value="P-loop containing nucleoside triphosphate hydrolases"/>
    <property type="match status" value="1"/>
</dbReference>